<evidence type="ECO:0000313" key="2">
    <source>
        <dbReference type="EMBL" id="KAG0492856.1"/>
    </source>
</evidence>
<organism evidence="2 3">
    <name type="scientific">Vanilla planifolia</name>
    <name type="common">Vanilla</name>
    <dbReference type="NCBI Taxonomy" id="51239"/>
    <lineage>
        <taxon>Eukaryota</taxon>
        <taxon>Viridiplantae</taxon>
        <taxon>Streptophyta</taxon>
        <taxon>Embryophyta</taxon>
        <taxon>Tracheophyta</taxon>
        <taxon>Spermatophyta</taxon>
        <taxon>Magnoliopsida</taxon>
        <taxon>Liliopsida</taxon>
        <taxon>Asparagales</taxon>
        <taxon>Orchidaceae</taxon>
        <taxon>Vanilloideae</taxon>
        <taxon>Vanilleae</taxon>
        <taxon>Vanilla</taxon>
    </lineage>
</organism>
<accession>A0A835RQ96</accession>
<keyword evidence="3" id="KW-1185">Reference proteome</keyword>
<dbReference type="PANTHER" id="PTHR33671:SF2">
    <property type="entry name" value="N-METHYLTRANSFERASE, PUTATIVE (DUF688)-RELATED"/>
    <property type="match status" value="1"/>
</dbReference>
<sequence length="680" mass="74943">MLSWGVIRVCLRSSHVEGEIRAVEWLMEDKRLDLDAPLMSVRRQSVPLAAVNPLQRSSLPFYKSDLKSGPVRNPGVVPFVWEQKPGQPKGQDPLRHRLPQGPALPPRGIPNDGETAKIIREYKSRQNAVPSRLAAAIVSEELPPMEDDDNFSEAVSGLSILNNSIEPSGSFSNLKVGDFMMDRFLPAAQAMATGSTHSAPKKAAKVENTIDNGDRRLARVPLPYQHRPNFAACYPRDVPDEGASLDGDSDGDSDYDGNTFYSSKACGLLPQLRLKNSICLLNAMPGKKLGRRSHRPPPTSWKLGGIPQNNRLLDQAEDELWEEVHKHKLSFGLHPSGEGGSKTTSESNQYGKLSDSPTPDESFCRHSGGNREIQAEILDRDRKNCKSDGSDCFDKDGERFWVRSSTHGSLEGSGFLSPTGLRPLRWNSGDLPGDLHSMAIPDENIMDAKNFGSSGVLLGIPEFDPSSAERKMDVNMFKEENRTVGADSKCRVLVQENGDSVELEMPNFVAFQPPSSGIIESDLLLYSNTNRGVEGQLNACHVIGRSDDSLLLKGEDLSKKISDPFLSLLPPPLPKSPSESWLSHTLPSVSSRIQPGQSILGSKTLQRKQAFPTSSVKQKEILKHLESQELQQCSLPLTEPSDEIKKHFMPLHEEVCDTKSSKTHCRQIRFADVLTMPLSP</sequence>
<feature type="region of interest" description="Disordered" evidence="1">
    <location>
        <begin position="331"/>
        <end position="367"/>
    </location>
</feature>
<name>A0A835RQ96_VANPL</name>
<dbReference type="AlphaFoldDB" id="A0A835RQ96"/>
<dbReference type="InterPro" id="IPR007789">
    <property type="entry name" value="DUF688"/>
</dbReference>
<proteinExistence type="predicted"/>
<feature type="compositionally biased region" description="Polar residues" evidence="1">
    <location>
        <begin position="348"/>
        <end position="359"/>
    </location>
</feature>
<dbReference type="EMBL" id="JADCNL010000002">
    <property type="protein sequence ID" value="KAG0492856.1"/>
    <property type="molecule type" value="Genomic_DNA"/>
</dbReference>
<dbReference type="Pfam" id="PF05097">
    <property type="entry name" value="DUF688"/>
    <property type="match status" value="1"/>
</dbReference>
<protein>
    <submittedName>
        <fullName evidence="2">Uncharacterized protein</fullName>
    </submittedName>
</protein>
<evidence type="ECO:0000313" key="3">
    <source>
        <dbReference type="Proteomes" id="UP000636800"/>
    </source>
</evidence>
<feature type="region of interest" description="Disordered" evidence="1">
    <location>
        <begin position="82"/>
        <end position="111"/>
    </location>
</feature>
<dbReference type="PANTHER" id="PTHR33671">
    <property type="entry name" value="N-METHYLTRANSFERASE, PUTATIVE (DUF688)-RELATED"/>
    <property type="match status" value="1"/>
</dbReference>
<dbReference type="Proteomes" id="UP000636800">
    <property type="component" value="Chromosome 2"/>
</dbReference>
<evidence type="ECO:0000256" key="1">
    <source>
        <dbReference type="SAM" id="MobiDB-lite"/>
    </source>
</evidence>
<gene>
    <name evidence="2" type="ORF">HPP92_006254</name>
</gene>
<reference evidence="2 3" key="1">
    <citation type="journal article" date="2020" name="Nat. Food">
        <title>A phased Vanilla planifolia genome enables genetic improvement of flavour and production.</title>
        <authorList>
            <person name="Hasing T."/>
            <person name="Tang H."/>
            <person name="Brym M."/>
            <person name="Khazi F."/>
            <person name="Huang T."/>
            <person name="Chambers A.H."/>
        </authorList>
    </citation>
    <scope>NUCLEOTIDE SEQUENCE [LARGE SCALE GENOMIC DNA]</scope>
    <source>
        <tissue evidence="2">Leaf</tissue>
    </source>
</reference>
<comment type="caution">
    <text evidence="2">The sequence shown here is derived from an EMBL/GenBank/DDBJ whole genome shotgun (WGS) entry which is preliminary data.</text>
</comment>